<dbReference type="OrthoDB" id="8300214at2759"/>
<keyword evidence="6" id="KW-1185">Reference proteome</keyword>
<dbReference type="SUPFAM" id="SSF53335">
    <property type="entry name" value="S-adenosyl-L-methionine-dependent methyltransferases"/>
    <property type="match status" value="1"/>
</dbReference>
<dbReference type="VEuPathDB" id="VectorBase:LDEU008464"/>
<name>A0A443S7P1_9ACAR</name>
<keyword evidence="1" id="KW-0596">Phosphopantetheine</keyword>
<keyword evidence="3" id="KW-0808">Transferase</keyword>
<dbReference type="PROSITE" id="PS00012">
    <property type="entry name" value="PHOSPHOPANTETHEINE"/>
    <property type="match status" value="1"/>
</dbReference>
<dbReference type="PANTHER" id="PTHR45681:SF6">
    <property type="entry name" value="POLYKETIDE SYNTHASE 37"/>
    <property type="match status" value="1"/>
</dbReference>
<feature type="domain" description="Carrier" evidence="4">
    <location>
        <begin position="850"/>
        <end position="915"/>
    </location>
</feature>
<evidence type="ECO:0000259" key="4">
    <source>
        <dbReference type="PROSITE" id="PS50075"/>
    </source>
</evidence>
<dbReference type="SUPFAM" id="SSF47336">
    <property type="entry name" value="ACP-like"/>
    <property type="match status" value="1"/>
</dbReference>
<dbReference type="InterPro" id="IPR023214">
    <property type="entry name" value="HAD_sf"/>
</dbReference>
<evidence type="ECO:0000313" key="6">
    <source>
        <dbReference type="Proteomes" id="UP000288716"/>
    </source>
</evidence>
<accession>A0A443S7P1</accession>
<dbReference type="GO" id="GO:0016740">
    <property type="term" value="F:transferase activity"/>
    <property type="evidence" value="ECO:0007669"/>
    <property type="project" value="UniProtKB-KW"/>
</dbReference>
<dbReference type="PROSITE" id="PS50075">
    <property type="entry name" value="CARRIER"/>
    <property type="match status" value="1"/>
</dbReference>
<feature type="non-terminal residue" evidence="5">
    <location>
        <position position="915"/>
    </location>
</feature>
<dbReference type="InterPro" id="IPR009081">
    <property type="entry name" value="PP-bd_ACP"/>
</dbReference>
<protein>
    <submittedName>
        <fullName evidence="5">Non-ribosomal peptide synthetase-like protein</fullName>
    </submittedName>
</protein>
<evidence type="ECO:0000256" key="2">
    <source>
        <dbReference type="ARBA" id="ARBA00022553"/>
    </source>
</evidence>
<dbReference type="InterPro" id="IPR050444">
    <property type="entry name" value="Polyketide_Synthase"/>
</dbReference>
<dbReference type="Gene3D" id="3.40.50.150">
    <property type="entry name" value="Vaccinia Virus protein VP39"/>
    <property type="match status" value="1"/>
</dbReference>
<evidence type="ECO:0000313" key="5">
    <source>
        <dbReference type="EMBL" id="RWS23576.1"/>
    </source>
</evidence>
<dbReference type="InterPro" id="IPR006162">
    <property type="entry name" value="Ppantetheine_attach_site"/>
</dbReference>
<keyword evidence="2" id="KW-0597">Phosphoprotein</keyword>
<dbReference type="InterPro" id="IPR029063">
    <property type="entry name" value="SAM-dependent_MTases_sf"/>
</dbReference>
<dbReference type="InterPro" id="IPR036736">
    <property type="entry name" value="ACP-like_sf"/>
</dbReference>
<evidence type="ECO:0000256" key="1">
    <source>
        <dbReference type="ARBA" id="ARBA00022450"/>
    </source>
</evidence>
<dbReference type="STRING" id="299467.A0A443S7P1"/>
<dbReference type="Gene3D" id="3.40.50.1000">
    <property type="entry name" value="HAD superfamily/HAD-like"/>
    <property type="match status" value="1"/>
</dbReference>
<dbReference type="Pfam" id="PF08242">
    <property type="entry name" value="Methyltransf_12"/>
    <property type="match status" value="1"/>
</dbReference>
<organism evidence="5 6">
    <name type="scientific">Leptotrombidium deliense</name>
    <dbReference type="NCBI Taxonomy" id="299467"/>
    <lineage>
        <taxon>Eukaryota</taxon>
        <taxon>Metazoa</taxon>
        <taxon>Ecdysozoa</taxon>
        <taxon>Arthropoda</taxon>
        <taxon>Chelicerata</taxon>
        <taxon>Arachnida</taxon>
        <taxon>Acari</taxon>
        <taxon>Acariformes</taxon>
        <taxon>Trombidiformes</taxon>
        <taxon>Prostigmata</taxon>
        <taxon>Anystina</taxon>
        <taxon>Parasitengona</taxon>
        <taxon>Trombiculoidea</taxon>
        <taxon>Trombiculidae</taxon>
        <taxon>Leptotrombidium</taxon>
    </lineage>
</organism>
<dbReference type="CDD" id="cd02440">
    <property type="entry name" value="AdoMet_MTases"/>
    <property type="match status" value="1"/>
</dbReference>
<sequence>MQRLQIIAVSVTNTIWKKRCNGRVDVDERHLLMQKFLLDEHTKGSLLVLMSNNANENIGKIFRNQSNDFLISFDHFVEKHVTSVRSYVNFANNFTCFNTNIDSIIFIASDTDECVSMVKHNPSVLSICLPSDIFTTRAVLETIRHYASSVYSEGGSKVSSSLNGYEEHGIMQRKSTEIPERQQVELKMYTSKLKFLKQKYNEAFVSAQQLLQFSYRFKMNHHSLHDFQGNEICILVNLEDNNGVYGLVSVVIFVIEERCFVVKQWVQNGNATDRNVQQNIFHHLIRIGQTLKCDEIIVNFEKSNENKSAINFLNSMDFDDHDHAKYTKFIQNESAFLKDENIRCLHLTQPSISEISHGRYFKDESILMSSKECILACQDWVQSWPPELSGQEKLKLFNLVSNEAGNEVVRNCISNSNASTSCEEGNVVTSIKTIIEQGIRAVTELVSTLDFRPQRNLLETIDRFGLAFIATFLRQCSAQKYWKVGNTFESIDLCKKIRIDENHFFLFRVMLKHLAKCGVIRVNSSIHDDLPMKFTVMKSLSDEKLNEDPKVIAELGAELFPNYRDCFLFPLYCLQNFKKVLVNGLDPHSVLFPKGDTNFQAEFNQVGDPLGFIYYRKNLQTIANYIRLIASTNRKIRILEVGSGVGLVTLQLVPKFADLLNIEYLFTDIGKAFLRSAESKFEKFLRFMKFQDFDVTKPAEEQGILGKFDVIIALNVIHATKNLFHTTNNLSNMLNESGVLFIIENTKNNIYTAVTWGILDGWWLFEDFEVRSEVLCSAENWEKTLRKLDFGTVYSLPINKEQREYVDRFMFVCCKQQYSSLDNVEEHKRSQVRWDLFLNETDQKTEIVRMTYEEVEVTLKEIWKLLLDVNEVNEDAIFRDLGGDSLDTIQMIFKVREEIGVELELAHCYAYPSFG</sequence>
<dbReference type="AlphaFoldDB" id="A0A443S7P1"/>
<dbReference type="PANTHER" id="PTHR45681">
    <property type="entry name" value="POLYKETIDE SYNTHASE 44-RELATED"/>
    <property type="match status" value="1"/>
</dbReference>
<dbReference type="EMBL" id="NCKV01006206">
    <property type="protein sequence ID" value="RWS23576.1"/>
    <property type="molecule type" value="Genomic_DNA"/>
</dbReference>
<reference evidence="5 6" key="1">
    <citation type="journal article" date="2018" name="Gigascience">
        <title>Genomes of trombidid mites reveal novel predicted allergens and laterally-transferred genes associated with secondary metabolism.</title>
        <authorList>
            <person name="Dong X."/>
            <person name="Chaisiri K."/>
            <person name="Xia D."/>
            <person name="Armstrong S.D."/>
            <person name="Fang Y."/>
            <person name="Donnelly M.J."/>
            <person name="Kadowaki T."/>
            <person name="McGarry J.W."/>
            <person name="Darby A.C."/>
            <person name="Makepeace B.L."/>
        </authorList>
    </citation>
    <scope>NUCLEOTIDE SEQUENCE [LARGE SCALE GENOMIC DNA]</scope>
    <source>
        <strain evidence="5">UoL-UT</strain>
    </source>
</reference>
<evidence type="ECO:0000256" key="3">
    <source>
        <dbReference type="ARBA" id="ARBA00022679"/>
    </source>
</evidence>
<gene>
    <name evidence="5" type="ORF">B4U80_13351</name>
</gene>
<dbReference type="Proteomes" id="UP000288716">
    <property type="component" value="Unassembled WGS sequence"/>
</dbReference>
<dbReference type="Pfam" id="PF00550">
    <property type="entry name" value="PP-binding"/>
    <property type="match status" value="1"/>
</dbReference>
<proteinExistence type="predicted"/>
<dbReference type="InterPro" id="IPR013217">
    <property type="entry name" value="Methyltransf_12"/>
</dbReference>
<dbReference type="Gene3D" id="1.10.1200.10">
    <property type="entry name" value="ACP-like"/>
    <property type="match status" value="1"/>
</dbReference>
<comment type="caution">
    <text evidence="5">The sequence shown here is derived from an EMBL/GenBank/DDBJ whole genome shotgun (WGS) entry which is preliminary data.</text>
</comment>